<feature type="transmembrane region" description="Helical" evidence="4">
    <location>
        <begin position="166"/>
        <end position="186"/>
    </location>
</feature>
<dbReference type="PANTHER" id="PTHR11360:SF284">
    <property type="entry name" value="EG:103B4.3 PROTEIN-RELATED"/>
    <property type="match status" value="1"/>
</dbReference>
<evidence type="ECO:0000256" key="1">
    <source>
        <dbReference type="ARBA" id="ARBA00022692"/>
    </source>
</evidence>
<reference evidence="6 7" key="1">
    <citation type="submission" date="2016-10" db="EMBL/GenBank/DDBJ databases">
        <authorList>
            <person name="de Groot N.N."/>
        </authorList>
    </citation>
    <scope>NUCLEOTIDE SEQUENCE [LARGE SCALE GENOMIC DNA]</scope>
    <source>
        <strain evidence="6 7">LMG 2247</strain>
    </source>
</reference>
<evidence type="ECO:0000256" key="4">
    <source>
        <dbReference type="SAM" id="Phobius"/>
    </source>
</evidence>
<evidence type="ECO:0000259" key="5">
    <source>
        <dbReference type="PROSITE" id="PS50850"/>
    </source>
</evidence>
<sequence length="430" mass="44530">MKGQVFPGWYVVCAAHLLLALIFGAAYSFGAFFSHIQANFDAGRFSVASVFSLTAFIYYTVGVFSGSLADRISTRRVVSAGIVLLALGFFVSSVATGSLRLFLVSFCSLVGLGVGLVYVPSVTAVQRWFVRKRSKASGIALAGTGLGTFAGPTLAGLLMQHVSWEATMRIFAAAIAVVGIAAAMLIRGSPQALGLLPDGDRQPGTVSAAGTMPRSMQQTGVRLAEAIRSGRFWWYFGAILLGSVGLFLALVHINPYARQLGISATQANLLIGLIGVGNVAGRLFLGSIGDRIGAKRLLVCLTLALAVLNGFWLGAHGFASLAVFAVLFGVANGGCISLYPSVAASWFGTANLGAILGALYISVGIAAIAGGSLGGLLFDVYQSYAASIMLGAVCALLSVAFIVIAGRQTAPVIGRGASIQERAHTGRYTE</sequence>
<organism evidence="6 7">
    <name type="scientific">Paraburkholderia phenazinium</name>
    <dbReference type="NCBI Taxonomy" id="60549"/>
    <lineage>
        <taxon>Bacteria</taxon>
        <taxon>Pseudomonadati</taxon>
        <taxon>Pseudomonadota</taxon>
        <taxon>Betaproteobacteria</taxon>
        <taxon>Burkholderiales</taxon>
        <taxon>Burkholderiaceae</taxon>
        <taxon>Paraburkholderia</taxon>
    </lineage>
</organism>
<dbReference type="Proteomes" id="UP000199706">
    <property type="component" value="Unassembled WGS sequence"/>
</dbReference>
<keyword evidence="1 4" id="KW-0812">Transmembrane</keyword>
<evidence type="ECO:0000313" key="6">
    <source>
        <dbReference type="EMBL" id="SDG43554.1"/>
    </source>
</evidence>
<feature type="transmembrane region" description="Helical" evidence="4">
    <location>
        <begin position="297"/>
        <end position="315"/>
    </location>
</feature>
<dbReference type="InterPro" id="IPR050327">
    <property type="entry name" value="Proton-linked_MCT"/>
</dbReference>
<evidence type="ECO:0000256" key="3">
    <source>
        <dbReference type="ARBA" id="ARBA00023136"/>
    </source>
</evidence>
<feature type="transmembrane region" description="Helical" evidence="4">
    <location>
        <begin position="265"/>
        <end position="285"/>
    </location>
</feature>
<name>A0A1G7U815_9BURK</name>
<dbReference type="PROSITE" id="PS50850">
    <property type="entry name" value="MFS"/>
    <property type="match status" value="1"/>
</dbReference>
<feature type="domain" description="Major facilitator superfamily (MFS) profile" evidence="5">
    <location>
        <begin position="8"/>
        <end position="410"/>
    </location>
</feature>
<evidence type="ECO:0000256" key="2">
    <source>
        <dbReference type="ARBA" id="ARBA00022989"/>
    </source>
</evidence>
<dbReference type="GO" id="GO:0022857">
    <property type="term" value="F:transmembrane transporter activity"/>
    <property type="evidence" value="ECO:0007669"/>
    <property type="project" value="InterPro"/>
</dbReference>
<dbReference type="InterPro" id="IPR036259">
    <property type="entry name" value="MFS_trans_sf"/>
</dbReference>
<dbReference type="OrthoDB" id="3573349at2"/>
<feature type="transmembrane region" description="Helical" evidence="4">
    <location>
        <begin position="139"/>
        <end position="160"/>
    </location>
</feature>
<keyword evidence="3 4" id="KW-0472">Membrane</keyword>
<feature type="transmembrane region" description="Helical" evidence="4">
    <location>
        <begin position="354"/>
        <end position="378"/>
    </location>
</feature>
<keyword evidence="2 4" id="KW-1133">Transmembrane helix</keyword>
<feature type="transmembrane region" description="Helical" evidence="4">
    <location>
        <begin position="101"/>
        <end position="119"/>
    </location>
</feature>
<feature type="transmembrane region" description="Helical" evidence="4">
    <location>
        <begin position="321"/>
        <end position="342"/>
    </location>
</feature>
<dbReference type="InterPro" id="IPR011701">
    <property type="entry name" value="MFS"/>
</dbReference>
<protein>
    <submittedName>
        <fullName evidence="6">Predicted arabinose efflux permease, MFS family</fullName>
    </submittedName>
</protein>
<dbReference type="RefSeq" id="WP_090683514.1">
    <property type="nucleotide sequence ID" value="NZ_CADERL010000005.1"/>
</dbReference>
<dbReference type="Gene3D" id="1.20.1250.20">
    <property type="entry name" value="MFS general substrate transporter like domains"/>
    <property type="match status" value="2"/>
</dbReference>
<proteinExistence type="predicted"/>
<gene>
    <name evidence="6" type="ORF">SAMN05216466_103339</name>
</gene>
<feature type="transmembrane region" description="Helical" evidence="4">
    <location>
        <begin position="384"/>
        <end position="405"/>
    </location>
</feature>
<feature type="transmembrane region" description="Helical" evidence="4">
    <location>
        <begin position="9"/>
        <end position="33"/>
    </location>
</feature>
<evidence type="ECO:0000313" key="7">
    <source>
        <dbReference type="Proteomes" id="UP000199706"/>
    </source>
</evidence>
<feature type="transmembrane region" description="Helical" evidence="4">
    <location>
        <begin position="232"/>
        <end position="253"/>
    </location>
</feature>
<dbReference type="Pfam" id="PF07690">
    <property type="entry name" value="MFS_1"/>
    <property type="match status" value="1"/>
</dbReference>
<feature type="transmembrane region" description="Helical" evidence="4">
    <location>
        <begin position="77"/>
        <end position="95"/>
    </location>
</feature>
<dbReference type="SUPFAM" id="SSF103473">
    <property type="entry name" value="MFS general substrate transporter"/>
    <property type="match status" value="1"/>
</dbReference>
<dbReference type="PANTHER" id="PTHR11360">
    <property type="entry name" value="MONOCARBOXYLATE TRANSPORTER"/>
    <property type="match status" value="1"/>
</dbReference>
<feature type="transmembrane region" description="Helical" evidence="4">
    <location>
        <begin position="45"/>
        <end position="65"/>
    </location>
</feature>
<dbReference type="EMBL" id="FNCJ01000003">
    <property type="protein sequence ID" value="SDG43554.1"/>
    <property type="molecule type" value="Genomic_DNA"/>
</dbReference>
<dbReference type="AlphaFoldDB" id="A0A1G7U815"/>
<dbReference type="InterPro" id="IPR020846">
    <property type="entry name" value="MFS_dom"/>
</dbReference>
<accession>A0A1G7U815</accession>